<evidence type="ECO:0008006" key="4">
    <source>
        <dbReference type="Google" id="ProtNLM"/>
    </source>
</evidence>
<evidence type="ECO:0000313" key="2">
    <source>
        <dbReference type="EMBL" id="MBD1425535.1"/>
    </source>
</evidence>
<evidence type="ECO:0000256" key="1">
    <source>
        <dbReference type="SAM" id="SignalP"/>
    </source>
</evidence>
<dbReference type="SUPFAM" id="SSF51126">
    <property type="entry name" value="Pectin lyase-like"/>
    <property type="match status" value="1"/>
</dbReference>
<proteinExistence type="predicted"/>
<name>A0ABR7Y2K5_9SPHI</name>
<dbReference type="EMBL" id="JACNYK010000002">
    <property type="protein sequence ID" value="MBD1425535.1"/>
    <property type="molecule type" value="Genomic_DNA"/>
</dbReference>
<dbReference type="InterPro" id="IPR012334">
    <property type="entry name" value="Pectin_lyas_fold"/>
</dbReference>
<feature type="chain" id="PRO_5046541500" description="Right-handed parallel beta-helix repeat-containing protein" evidence="1">
    <location>
        <begin position="23"/>
        <end position="411"/>
    </location>
</feature>
<gene>
    <name evidence="2" type="ORF">H8B17_08085</name>
</gene>
<evidence type="ECO:0000313" key="3">
    <source>
        <dbReference type="Proteomes" id="UP000606494"/>
    </source>
</evidence>
<keyword evidence="1" id="KW-0732">Signal</keyword>
<reference evidence="2 3" key="1">
    <citation type="submission" date="2020-08" db="EMBL/GenBank/DDBJ databases">
        <title>Sphingobacterium sp. DN00404 isolated from aquaculture water.</title>
        <authorList>
            <person name="Zhang M."/>
        </authorList>
    </citation>
    <scope>NUCLEOTIDE SEQUENCE [LARGE SCALE GENOMIC DNA]</scope>
    <source>
        <strain evidence="2 3">KCTC 32294</strain>
    </source>
</reference>
<dbReference type="Proteomes" id="UP000606494">
    <property type="component" value="Unassembled WGS sequence"/>
</dbReference>
<keyword evidence="3" id="KW-1185">Reference proteome</keyword>
<dbReference type="InterPro" id="IPR011050">
    <property type="entry name" value="Pectin_lyase_fold/virulence"/>
</dbReference>
<sequence length="411" mass="46390">MRTTNFCIFLVSLLLLVGCSKANQPLVDPDDEEPVLQISNRYYVANIVQGTGDGSSAENAADFLSTELWDKIRRQLLSESVEVQFLDGEYERAYLERGLVFERIGHPENKLILKGGDNVLFPLKEGERTKSYIIDFRGAQNIEMNGFHFTGNGSINYVVRFTRIADKSLPTKNILLKNSSFVDMEGIVYGASGCSYEETSHITYQNVTFKRIGIASSAHMIYNAYGTSHIYIFDCHFEDCMGDYVRYRAGSDYGIVKNCVFLKSSNDFTGNMFIAWPQFNSRPPVGDEYFTSNHVIVDNEFSNKTYNTTTNALAFFHSGFSPPEWNYLLTRDEGGILQSGTVFQKKQLLKDNFGIDTEKIRMHGNVFSSRITRQLAMSTRVNYGAVSKGWVGDGDITATINSQSEPFDWEP</sequence>
<dbReference type="RefSeq" id="WP_190308690.1">
    <property type="nucleotide sequence ID" value="NZ_JACNYK010000002.1"/>
</dbReference>
<dbReference type="PROSITE" id="PS51257">
    <property type="entry name" value="PROKAR_LIPOPROTEIN"/>
    <property type="match status" value="1"/>
</dbReference>
<comment type="caution">
    <text evidence="2">The sequence shown here is derived from an EMBL/GenBank/DDBJ whole genome shotgun (WGS) entry which is preliminary data.</text>
</comment>
<organism evidence="2 3">
    <name type="scientific">Sphingobacterium arenae</name>
    <dbReference type="NCBI Taxonomy" id="1280598"/>
    <lineage>
        <taxon>Bacteria</taxon>
        <taxon>Pseudomonadati</taxon>
        <taxon>Bacteroidota</taxon>
        <taxon>Sphingobacteriia</taxon>
        <taxon>Sphingobacteriales</taxon>
        <taxon>Sphingobacteriaceae</taxon>
        <taxon>Sphingobacterium</taxon>
    </lineage>
</organism>
<accession>A0ABR7Y2K5</accession>
<dbReference type="Gene3D" id="2.160.20.10">
    <property type="entry name" value="Single-stranded right-handed beta-helix, Pectin lyase-like"/>
    <property type="match status" value="1"/>
</dbReference>
<protein>
    <recommendedName>
        <fullName evidence="4">Right-handed parallel beta-helix repeat-containing protein</fullName>
    </recommendedName>
</protein>
<feature type="signal peptide" evidence="1">
    <location>
        <begin position="1"/>
        <end position="22"/>
    </location>
</feature>